<protein>
    <submittedName>
        <fullName evidence="8">Prolipoprotein diacylglyceryl transferase</fullName>
    </submittedName>
</protein>
<sequence length="270" mass="30077">MKPIPVEFHIGPLLVHTYGIGLAITSWFGYSYLVKRLRSNGQSSEWLTSGFIWIIASAIIGARVVHVIANISFYLQNPVQVPLIWHGGLSSFGGIGGGLVAALFFMHRYRTTTPLLRTADIAAPVMMASWSMGRLLGPQLMYQGGGHPTNAWYGLQYAGQVGYRIPVPIFQSIEDFTVFVILLQLEKVFTSRCYPIGSLVFSGMALWSIERFFDEYLWLAVPRLWDAVEVFSIILFVLSVMGFTYLQIRRRSTGHAISSESEQSSQAIAG</sequence>
<evidence type="ECO:0000256" key="1">
    <source>
        <dbReference type="ARBA" id="ARBA00007150"/>
    </source>
</evidence>
<keyword evidence="4 7" id="KW-0812">Transmembrane</keyword>
<proteinExistence type="inferred from homology"/>
<dbReference type="AlphaFoldDB" id="A0A1M4VT09"/>
<keyword evidence="2" id="KW-1003">Cell membrane</keyword>
<evidence type="ECO:0000256" key="7">
    <source>
        <dbReference type="SAM" id="Phobius"/>
    </source>
</evidence>
<evidence type="ECO:0000313" key="9">
    <source>
        <dbReference type="Proteomes" id="UP000184295"/>
    </source>
</evidence>
<dbReference type="GO" id="GO:0042158">
    <property type="term" value="P:lipoprotein biosynthetic process"/>
    <property type="evidence" value="ECO:0007669"/>
    <property type="project" value="InterPro"/>
</dbReference>
<dbReference type="EMBL" id="FQUL01000019">
    <property type="protein sequence ID" value="SHE72109.1"/>
    <property type="molecule type" value="Genomic_DNA"/>
</dbReference>
<keyword evidence="8" id="KW-0449">Lipoprotein</keyword>
<keyword evidence="3 8" id="KW-0808">Transferase</keyword>
<dbReference type="GO" id="GO:0005886">
    <property type="term" value="C:plasma membrane"/>
    <property type="evidence" value="ECO:0007669"/>
    <property type="project" value="InterPro"/>
</dbReference>
<keyword evidence="9" id="KW-1185">Reference proteome</keyword>
<gene>
    <name evidence="8" type="ORF">SAMN02745225_01420</name>
</gene>
<dbReference type="InterPro" id="IPR001640">
    <property type="entry name" value="Lgt"/>
</dbReference>
<feature type="transmembrane region" description="Helical" evidence="7">
    <location>
        <begin position="15"/>
        <end position="34"/>
    </location>
</feature>
<evidence type="ECO:0000256" key="5">
    <source>
        <dbReference type="ARBA" id="ARBA00022989"/>
    </source>
</evidence>
<evidence type="ECO:0000256" key="3">
    <source>
        <dbReference type="ARBA" id="ARBA00022679"/>
    </source>
</evidence>
<dbReference type="RefSeq" id="WP_072790512.1">
    <property type="nucleotide sequence ID" value="NZ_FQUL01000019.1"/>
</dbReference>
<dbReference type="Proteomes" id="UP000184295">
    <property type="component" value="Unassembled WGS sequence"/>
</dbReference>
<comment type="similarity">
    <text evidence="1">Belongs to the Lgt family.</text>
</comment>
<dbReference type="OrthoDB" id="871140at2"/>
<dbReference type="PANTHER" id="PTHR30589:SF0">
    <property type="entry name" value="PHOSPHATIDYLGLYCEROL--PROLIPOPROTEIN DIACYLGLYCERYL TRANSFERASE"/>
    <property type="match status" value="1"/>
</dbReference>
<dbReference type="STRING" id="1121881.SAMN02745225_01420"/>
<dbReference type="PANTHER" id="PTHR30589">
    <property type="entry name" value="PROLIPOPROTEIN DIACYLGLYCERYL TRANSFERASE"/>
    <property type="match status" value="1"/>
</dbReference>
<feature type="transmembrane region" description="Helical" evidence="7">
    <location>
        <begin position="193"/>
        <end position="210"/>
    </location>
</feature>
<evidence type="ECO:0000256" key="2">
    <source>
        <dbReference type="ARBA" id="ARBA00022475"/>
    </source>
</evidence>
<evidence type="ECO:0000313" key="8">
    <source>
        <dbReference type="EMBL" id="SHE72109.1"/>
    </source>
</evidence>
<reference evidence="9" key="1">
    <citation type="submission" date="2016-11" db="EMBL/GenBank/DDBJ databases">
        <authorList>
            <person name="Varghese N."/>
            <person name="Submissions S."/>
        </authorList>
    </citation>
    <scope>NUCLEOTIDE SEQUENCE [LARGE SCALE GENOMIC DNA]</scope>
    <source>
        <strain evidence="9">DSM 19514</strain>
    </source>
</reference>
<keyword evidence="6 7" id="KW-0472">Membrane</keyword>
<name>A0A1M4VT09_9ACTN</name>
<keyword evidence="5 7" id="KW-1133">Transmembrane helix</keyword>
<dbReference type="GO" id="GO:0008961">
    <property type="term" value="F:phosphatidylglycerol-prolipoprotein diacylglyceryl transferase activity"/>
    <property type="evidence" value="ECO:0007669"/>
    <property type="project" value="InterPro"/>
</dbReference>
<feature type="transmembrane region" description="Helical" evidence="7">
    <location>
        <begin position="230"/>
        <end position="248"/>
    </location>
</feature>
<feature type="transmembrane region" description="Helical" evidence="7">
    <location>
        <begin position="46"/>
        <end position="71"/>
    </location>
</feature>
<evidence type="ECO:0000256" key="4">
    <source>
        <dbReference type="ARBA" id="ARBA00022692"/>
    </source>
</evidence>
<dbReference type="Pfam" id="PF01790">
    <property type="entry name" value="LGT"/>
    <property type="match status" value="1"/>
</dbReference>
<accession>A0A1M4VT09</accession>
<feature type="transmembrane region" description="Helical" evidence="7">
    <location>
        <begin position="83"/>
        <end position="106"/>
    </location>
</feature>
<evidence type="ECO:0000256" key="6">
    <source>
        <dbReference type="ARBA" id="ARBA00023136"/>
    </source>
</evidence>
<organism evidence="8 9">
    <name type="scientific">Ferrithrix thermotolerans DSM 19514</name>
    <dbReference type="NCBI Taxonomy" id="1121881"/>
    <lineage>
        <taxon>Bacteria</taxon>
        <taxon>Bacillati</taxon>
        <taxon>Actinomycetota</taxon>
        <taxon>Acidimicrobiia</taxon>
        <taxon>Acidimicrobiales</taxon>
        <taxon>Acidimicrobiaceae</taxon>
        <taxon>Ferrithrix</taxon>
    </lineage>
</organism>